<dbReference type="Pfam" id="PF08378">
    <property type="entry name" value="NERD"/>
    <property type="match status" value="1"/>
</dbReference>
<protein>
    <submittedName>
        <fullName evidence="2">NERD domain-containing protein</fullName>
    </submittedName>
</protein>
<evidence type="ECO:0000259" key="1">
    <source>
        <dbReference type="Pfam" id="PF08378"/>
    </source>
</evidence>
<reference evidence="2 3" key="1">
    <citation type="submission" date="2020-06" db="EMBL/GenBank/DDBJ databases">
        <title>High-quality draft genome of sulfate reducer Desulfobacter latus type strain AcrS2 isolated from marine sediment.</title>
        <authorList>
            <person name="Hoppe M."/>
            <person name="Larsen C.K."/>
            <person name="Marshall I.P.G."/>
            <person name="Schramm A."/>
            <person name="Marietou A.G."/>
        </authorList>
    </citation>
    <scope>NUCLEOTIDE SEQUENCE [LARGE SCALE GENOMIC DNA]</scope>
    <source>
        <strain evidence="2 3">AcRS2</strain>
    </source>
</reference>
<feature type="domain" description="NERD" evidence="1">
    <location>
        <begin position="12"/>
        <end position="115"/>
    </location>
</feature>
<organism evidence="2 3">
    <name type="scientific">Desulfobacter latus</name>
    <dbReference type="NCBI Taxonomy" id="2292"/>
    <lineage>
        <taxon>Bacteria</taxon>
        <taxon>Pseudomonadati</taxon>
        <taxon>Thermodesulfobacteriota</taxon>
        <taxon>Desulfobacteria</taxon>
        <taxon>Desulfobacterales</taxon>
        <taxon>Desulfobacteraceae</taxon>
        <taxon>Desulfobacter</taxon>
    </lineage>
</organism>
<evidence type="ECO:0000313" key="2">
    <source>
        <dbReference type="EMBL" id="NWH06343.1"/>
    </source>
</evidence>
<dbReference type="RefSeq" id="WP_178367794.1">
    <property type="nucleotide sequence ID" value="NZ_JACADJ010000070.1"/>
</dbReference>
<evidence type="ECO:0000313" key="3">
    <source>
        <dbReference type="Proteomes" id="UP000553343"/>
    </source>
</evidence>
<keyword evidence="3" id="KW-1185">Reference proteome</keyword>
<dbReference type="InterPro" id="IPR011528">
    <property type="entry name" value="NERD"/>
</dbReference>
<dbReference type="EMBL" id="JACADJ010000070">
    <property type="protein sequence ID" value="NWH06343.1"/>
    <property type="molecule type" value="Genomic_DNA"/>
</dbReference>
<dbReference type="InterPro" id="IPR027417">
    <property type="entry name" value="P-loop_NTPase"/>
</dbReference>
<name>A0A850T3K9_9BACT</name>
<gene>
    <name evidence="2" type="ORF">HXW94_15365</name>
</gene>
<comment type="caution">
    <text evidence="2">The sequence shown here is derived from an EMBL/GenBank/DDBJ whole genome shotgun (WGS) entry which is preliminary data.</text>
</comment>
<proteinExistence type="predicted"/>
<dbReference type="AlphaFoldDB" id="A0A850T3K9"/>
<accession>A0A850T3K9</accession>
<dbReference type="Gene3D" id="3.40.50.300">
    <property type="entry name" value="P-loop containing nucleotide triphosphate hydrolases"/>
    <property type="match status" value="2"/>
</dbReference>
<dbReference type="SUPFAM" id="SSF52540">
    <property type="entry name" value="P-loop containing nucleoside triphosphate hydrolases"/>
    <property type="match status" value="1"/>
</dbReference>
<dbReference type="Proteomes" id="UP000553343">
    <property type="component" value="Unassembled WGS sequence"/>
</dbReference>
<sequence>MRMIPASPHGTGSMAEKRVFDRLKNIINDPEDGPMTAYHSLNLTDHRRKRFGEIDFLICGRPGLLVLEVKGGKISCRKGVWTYTDRYGVETRSVEGPFKQAQSALHGLMTKLKTQFETSRLSRLPIGYGILFPDCEWHQNGAEWDNFTLLDSRSFNNLENWLNNLFSHWRKRQTSARGPDNDFLNELTEYLRPEFETVETLFSQVGNVGEKVTRLTQDQMIFVDVIEANKKVLCSGGAGTGKTFLALELARRWTYTGKKVAMPCGSKWLKRYLETRFTIPGLTLTTVSSLELEAGRSGLNQFDAMIVDEGQDIFHQSDLKKLDCFLKGGLKDGQWCIFHDLNNQGNSVNKPDKGVLKFLETLDPALVPLNTNCRNTLNIICEVKKRLGADMGIKGAGHGPDVRHNEVCSRKDAAKALAGELSHILASGHIPSGSITILSPLPFPESAASLLPPELREQICVLDEFAMRSFPPLKISFAQIHQFKGLENDVVILVDVAPPDRLKKEGSIHYIAMSRPRSLLSMIFTVINSERTTKFDAPKSTIQMKTDKPLIWHRSRRLRRRESGC</sequence>